<dbReference type="Proteomes" id="UP000237000">
    <property type="component" value="Unassembled WGS sequence"/>
</dbReference>
<name>A0A2P5EHC9_TREOI</name>
<organism evidence="1 2">
    <name type="scientific">Trema orientale</name>
    <name type="common">Charcoal tree</name>
    <name type="synonym">Celtis orientalis</name>
    <dbReference type="NCBI Taxonomy" id="63057"/>
    <lineage>
        <taxon>Eukaryota</taxon>
        <taxon>Viridiplantae</taxon>
        <taxon>Streptophyta</taxon>
        <taxon>Embryophyta</taxon>
        <taxon>Tracheophyta</taxon>
        <taxon>Spermatophyta</taxon>
        <taxon>Magnoliopsida</taxon>
        <taxon>eudicotyledons</taxon>
        <taxon>Gunneridae</taxon>
        <taxon>Pentapetalae</taxon>
        <taxon>rosids</taxon>
        <taxon>fabids</taxon>
        <taxon>Rosales</taxon>
        <taxon>Cannabaceae</taxon>
        <taxon>Trema</taxon>
    </lineage>
</organism>
<accession>A0A2P5EHC9</accession>
<evidence type="ECO:0000313" key="1">
    <source>
        <dbReference type="EMBL" id="PON84941.1"/>
    </source>
</evidence>
<reference evidence="2" key="1">
    <citation type="submission" date="2016-06" db="EMBL/GenBank/DDBJ databases">
        <title>Parallel loss of symbiosis genes in relatives of nitrogen-fixing non-legume Parasponia.</title>
        <authorList>
            <person name="Van Velzen R."/>
            <person name="Holmer R."/>
            <person name="Bu F."/>
            <person name="Rutten L."/>
            <person name="Van Zeijl A."/>
            <person name="Liu W."/>
            <person name="Santuari L."/>
            <person name="Cao Q."/>
            <person name="Sharma T."/>
            <person name="Shen D."/>
            <person name="Roswanjaya Y."/>
            <person name="Wardhani T."/>
            <person name="Kalhor M.S."/>
            <person name="Jansen J."/>
            <person name="Van den Hoogen J."/>
            <person name="Gungor B."/>
            <person name="Hartog M."/>
            <person name="Hontelez J."/>
            <person name="Verver J."/>
            <person name="Yang W.-C."/>
            <person name="Schijlen E."/>
            <person name="Repin R."/>
            <person name="Schilthuizen M."/>
            <person name="Schranz E."/>
            <person name="Heidstra R."/>
            <person name="Miyata K."/>
            <person name="Fedorova E."/>
            <person name="Kohlen W."/>
            <person name="Bisseling T."/>
            <person name="Smit S."/>
            <person name="Geurts R."/>
        </authorList>
    </citation>
    <scope>NUCLEOTIDE SEQUENCE [LARGE SCALE GENOMIC DNA]</scope>
    <source>
        <strain evidence="2">cv. RG33-2</strain>
    </source>
</reference>
<comment type="caution">
    <text evidence="1">The sequence shown here is derived from an EMBL/GenBank/DDBJ whole genome shotgun (WGS) entry which is preliminary data.</text>
</comment>
<dbReference type="AlphaFoldDB" id="A0A2P5EHC9"/>
<gene>
    <name evidence="1" type="ORF">TorRG33x02_191930</name>
</gene>
<proteinExistence type="predicted"/>
<protein>
    <submittedName>
        <fullName evidence="1">Uncharacterized protein</fullName>
    </submittedName>
</protein>
<dbReference type="EMBL" id="JXTC01000154">
    <property type="protein sequence ID" value="PON84941.1"/>
    <property type="molecule type" value="Genomic_DNA"/>
</dbReference>
<dbReference type="InParanoid" id="A0A2P5EHC9"/>
<sequence length="220" mass="26234">MRAWLRRLTRRRRKPTLLAVDLRGLDSIGSLPLLPQVFFRGKYNWSNFLKERTKLSEDVLNQSWDQDKYGTCVVVSVVNYADIMYRFYLKGKDPTCSHEDFRGHYFCPQEIICYFTTKLDEMEKPGSLKRLQLADVMEYYMYSGFPLLENCEYKGAQLFYDVDGHYCRERMYLFQLGCQFYRLTRDLRHLSNRSLGGENLKRDVYKRDIESDIHSIPSEC</sequence>
<keyword evidence="2" id="KW-1185">Reference proteome</keyword>
<evidence type="ECO:0000313" key="2">
    <source>
        <dbReference type="Proteomes" id="UP000237000"/>
    </source>
</evidence>